<dbReference type="Proteomes" id="UP000474104">
    <property type="component" value="Unassembled WGS sequence"/>
</dbReference>
<gene>
    <name evidence="1" type="ORF">FMM80_00615</name>
</gene>
<accession>A0A9X5H5Q5</accession>
<evidence type="ECO:0000313" key="2">
    <source>
        <dbReference type="Proteomes" id="UP000474104"/>
    </source>
</evidence>
<name>A0A9X5H5Q5_9FIRM</name>
<comment type="caution">
    <text evidence="1">The sequence shown here is derived from an EMBL/GenBank/DDBJ whole genome shotgun (WGS) entry which is preliminary data.</text>
</comment>
<reference evidence="1 2" key="1">
    <citation type="submission" date="2019-07" db="EMBL/GenBank/DDBJ databases">
        <title>Draft genome sequences of 15 bacterial species constituting the stable defined intestinal microbiota of the GM15 gnotobiotic mouse model.</title>
        <authorList>
            <person name="Elie C."/>
            <person name="Mathieu A."/>
            <person name="Saliou A."/>
            <person name="Darnaud M."/>
            <person name="Leulier F."/>
            <person name="Tamellini A."/>
        </authorList>
    </citation>
    <scope>NUCLEOTIDE SEQUENCE [LARGE SCALE GENOMIC DNA]</scope>
    <source>
        <strain evidence="2">ASF 502</strain>
    </source>
</reference>
<evidence type="ECO:0000313" key="1">
    <source>
        <dbReference type="EMBL" id="NDO67316.1"/>
    </source>
</evidence>
<proteinExistence type="predicted"/>
<organism evidence="1 2">
    <name type="scientific">Schaedlerella arabinosiphila</name>
    <dbReference type="NCBI Taxonomy" id="2044587"/>
    <lineage>
        <taxon>Bacteria</taxon>
        <taxon>Bacillati</taxon>
        <taxon>Bacillota</taxon>
        <taxon>Clostridia</taxon>
        <taxon>Lachnospirales</taxon>
        <taxon>Lachnospiraceae</taxon>
        <taxon>Schaedlerella</taxon>
    </lineage>
</organism>
<protein>
    <submittedName>
        <fullName evidence="1">Uncharacterized protein</fullName>
    </submittedName>
</protein>
<sequence>MKLNNEYILKFMNHPDRVAANAKLRKALKRIEEIKTLSAQTILICMPPALKELECAYENLIIVEAMIEQKLLKEQAVG</sequence>
<dbReference type="AlphaFoldDB" id="A0A9X5H5Q5"/>
<dbReference type="EMBL" id="VIRB01000003">
    <property type="protein sequence ID" value="NDO67316.1"/>
    <property type="molecule type" value="Genomic_DNA"/>
</dbReference>
<dbReference type="RefSeq" id="WP_044989487.1">
    <property type="nucleotide sequence ID" value="NZ_VIRB01000003.1"/>
</dbReference>